<dbReference type="Pfam" id="PF00692">
    <property type="entry name" value="dUTPase"/>
    <property type="match status" value="1"/>
</dbReference>
<sequence>MKIEIKKLDEKVILPAYETSGAAAVDLRANINKAIKLDLGETALIPTGIAININDDNVAAVILPRSGLGHNHGIKLGNSVGLIDSDYTGELKVSVKNTGTGVYKINPQDRIAQMKFIPIVRAEFVEVEEFSTVTERGAGGFGSTGK</sequence>
<dbReference type="GO" id="GO:0006226">
    <property type="term" value="P:dUMP biosynthetic process"/>
    <property type="evidence" value="ECO:0007669"/>
    <property type="project" value="UniProtKB-UniRule"/>
</dbReference>
<comment type="catalytic activity">
    <reaction evidence="6 7">
        <text>dUTP + H2O = dUMP + diphosphate + H(+)</text>
        <dbReference type="Rhea" id="RHEA:10248"/>
        <dbReference type="ChEBI" id="CHEBI:15377"/>
        <dbReference type="ChEBI" id="CHEBI:15378"/>
        <dbReference type="ChEBI" id="CHEBI:33019"/>
        <dbReference type="ChEBI" id="CHEBI:61555"/>
        <dbReference type="ChEBI" id="CHEBI:246422"/>
        <dbReference type="EC" id="3.6.1.23"/>
    </reaction>
</comment>
<dbReference type="PANTHER" id="PTHR11241:SF0">
    <property type="entry name" value="DEOXYURIDINE 5'-TRIPHOSPHATE NUCLEOTIDOHYDROLASE"/>
    <property type="match status" value="1"/>
</dbReference>
<dbReference type="EMBL" id="DNAA01000249">
    <property type="protein sequence ID" value="HBA09970.1"/>
    <property type="molecule type" value="Genomic_DNA"/>
</dbReference>
<comment type="caution">
    <text evidence="9">The sequence shown here is derived from an EMBL/GenBank/DDBJ whole genome shotgun (WGS) entry which is preliminary data.</text>
</comment>
<evidence type="ECO:0000256" key="1">
    <source>
        <dbReference type="ARBA" id="ARBA00006581"/>
    </source>
</evidence>
<dbReference type="Gene3D" id="2.70.40.10">
    <property type="match status" value="1"/>
</dbReference>
<evidence type="ECO:0000256" key="6">
    <source>
        <dbReference type="ARBA" id="ARBA00047686"/>
    </source>
</evidence>
<dbReference type="NCBIfam" id="NF001862">
    <property type="entry name" value="PRK00601.1"/>
    <property type="match status" value="1"/>
</dbReference>
<keyword evidence="4 7" id="KW-0460">Magnesium</keyword>
<feature type="binding site" evidence="7">
    <location>
        <begin position="82"/>
        <end position="84"/>
    </location>
    <ligand>
        <name>substrate</name>
    </ligand>
</feature>
<comment type="function">
    <text evidence="7">This enzyme is involved in nucleotide metabolism: it produces dUMP, the immediate precursor of thymidine nucleotides and it decreases the intracellular concentration of dUTP so that uracil cannot be incorporated into DNA.</text>
</comment>
<evidence type="ECO:0000256" key="3">
    <source>
        <dbReference type="ARBA" id="ARBA00022801"/>
    </source>
</evidence>
<dbReference type="GO" id="GO:0000287">
    <property type="term" value="F:magnesium ion binding"/>
    <property type="evidence" value="ECO:0007669"/>
    <property type="project" value="UniProtKB-UniRule"/>
</dbReference>
<evidence type="ECO:0000313" key="10">
    <source>
        <dbReference type="Proteomes" id="UP000264313"/>
    </source>
</evidence>
<dbReference type="Proteomes" id="UP000264313">
    <property type="component" value="Unassembled WGS sequence"/>
</dbReference>
<dbReference type="SUPFAM" id="SSF51283">
    <property type="entry name" value="dUTPase-like"/>
    <property type="match status" value="1"/>
</dbReference>
<dbReference type="EC" id="3.6.1.23" evidence="7"/>
<organism evidence="9 10">
    <name type="scientific">Methylotenera mobilis</name>
    <dbReference type="NCBI Taxonomy" id="359408"/>
    <lineage>
        <taxon>Bacteria</taxon>
        <taxon>Pseudomonadati</taxon>
        <taxon>Pseudomonadota</taxon>
        <taxon>Betaproteobacteria</taxon>
        <taxon>Nitrosomonadales</taxon>
        <taxon>Methylophilaceae</taxon>
        <taxon>Methylotenera</taxon>
    </lineage>
</organism>
<dbReference type="AlphaFoldDB" id="A0A351RD49"/>
<evidence type="ECO:0000256" key="2">
    <source>
        <dbReference type="ARBA" id="ARBA00022723"/>
    </source>
</evidence>
<evidence type="ECO:0000256" key="7">
    <source>
        <dbReference type="HAMAP-Rule" id="MF_00116"/>
    </source>
</evidence>
<comment type="similarity">
    <text evidence="1 7">Belongs to the dUTPase family.</text>
</comment>
<feature type="domain" description="dUTPase-like" evidence="8">
    <location>
        <begin position="11"/>
        <end position="145"/>
    </location>
</feature>
<protein>
    <recommendedName>
        <fullName evidence="7">Deoxyuridine 5'-triphosphate nucleotidohydrolase</fullName>
        <shortName evidence="7">dUTPase</shortName>
        <ecNumber evidence="7">3.6.1.23</ecNumber>
    </recommendedName>
    <alternativeName>
        <fullName evidence="7">dUTP pyrophosphatase</fullName>
    </alternativeName>
</protein>
<dbReference type="InterPro" id="IPR036157">
    <property type="entry name" value="dUTPase-like_sf"/>
</dbReference>
<comment type="cofactor">
    <cofactor evidence="7">
        <name>Mg(2+)</name>
        <dbReference type="ChEBI" id="CHEBI:18420"/>
    </cofactor>
</comment>
<evidence type="ECO:0000313" key="9">
    <source>
        <dbReference type="EMBL" id="HBA09970.1"/>
    </source>
</evidence>
<dbReference type="CDD" id="cd07557">
    <property type="entry name" value="trimeric_dUTPase"/>
    <property type="match status" value="1"/>
</dbReference>
<dbReference type="UniPathway" id="UPA00610">
    <property type="reaction ID" value="UER00666"/>
</dbReference>
<dbReference type="InterPro" id="IPR033704">
    <property type="entry name" value="dUTPase_trimeric"/>
</dbReference>
<dbReference type="GO" id="GO:0046081">
    <property type="term" value="P:dUTP catabolic process"/>
    <property type="evidence" value="ECO:0007669"/>
    <property type="project" value="InterPro"/>
</dbReference>
<accession>A0A351RD49</accession>
<reference evidence="9 10" key="1">
    <citation type="journal article" date="2018" name="Nat. Biotechnol.">
        <title>A standardized bacterial taxonomy based on genome phylogeny substantially revises the tree of life.</title>
        <authorList>
            <person name="Parks D.H."/>
            <person name="Chuvochina M."/>
            <person name="Waite D.W."/>
            <person name="Rinke C."/>
            <person name="Skarshewski A."/>
            <person name="Chaumeil P.A."/>
            <person name="Hugenholtz P."/>
        </authorList>
    </citation>
    <scope>NUCLEOTIDE SEQUENCE [LARGE SCALE GENOMIC DNA]</scope>
    <source>
        <strain evidence="9">UBA9958</strain>
    </source>
</reference>
<evidence type="ECO:0000256" key="4">
    <source>
        <dbReference type="ARBA" id="ARBA00022842"/>
    </source>
</evidence>
<comment type="pathway">
    <text evidence="7">Pyrimidine metabolism; dUMP biosynthesis; dUMP from dCTP (dUTP route): step 2/2.</text>
</comment>
<evidence type="ECO:0000259" key="8">
    <source>
        <dbReference type="Pfam" id="PF00692"/>
    </source>
</evidence>
<dbReference type="InterPro" id="IPR029054">
    <property type="entry name" value="dUTPase-like"/>
</dbReference>
<keyword evidence="3 7" id="KW-0378">Hydrolase</keyword>
<dbReference type="GO" id="GO:0004170">
    <property type="term" value="F:dUTP diphosphatase activity"/>
    <property type="evidence" value="ECO:0007669"/>
    <property type="project" value="UniProtKB-UniRule"/>
</dbReference>
<dbReference type="HAMAP" id="MF_00116">
    <property type="entry name" value="dUTPase_bact"/>
    <property type="match status" value="1"/>
</dbReference>
<comment type="caution">
    <text evidence="7">Lacks conserved residue(s) required for the propagation of feature annotation.</text>
</comment>
<evidence type="ECO:0000256" key="5">
    <source>
        <dbReference type="ARBA" id="ARBA00023080"/>
    </source>
</evidence>
<dbReference type="InterPro" id="IPR008181">
    <property type="entry name" value="dUTPase"/>
</dbReference>
<name>A0A351RD49_9PROT</name>
<dbReference type="PANTHER" id="PTHR11241">
    <property type="entry name" value="DEOXYURIDINE 5'-TRIPHOSPHATE NUCLEOTIDOHYDROLASE"/>
    <property type="match status" value="1"/>
</dbReference>
<feature type="binding site" evidence="7">
    <location>
        <position position="78"/>
    </location>
    <ligand>
        <name>substrate</name>
    </ligand>
</feature>
<gene>
    <name evidence="7" type="primary">dut</name>
    <name evidence="9" type="ORF">DCW48_10805</name>
</gene>
<keyword evidence="2 7" id="KW-0479">Metal-binding</keyword>
<proteinExistence type="inferred from homology"/>
<dbReference type="NCBIfam" id="TIGR00576">
    <property type="entry name" value="dut"/>
    <property type="match status" value="1"/>
</dbReference>
<keyword evidence="5 7" id="KW-0546">Nucleotide metabolism</keyword>
<feature type="binding site" evidence="7">
    <location>
        <begin position="65"/>
        <end position="67"/>
    </location>
    <ligand>
        <name>substrate</name>
    </ligand>
</feature>
<dbReference type="FunFam" id="2.70.40.10:FF:000002">
    <property type="entry name" value="dUTP diphosphatase"/>
    <property type="match status" value="1"/>
</dbReference>